<sequence length="763" mass="84379">MANYGRLGPAGALRYCRSVSIDFEEEPSTQETEQREQALLQKLGFYDDRIEAKMRSDTEFHRIVGAQTKTNGPRNMTRESFLMAARQLWGLDHVQAAAAFASADLTGEDTLNKREYLLLREAFHHRDARPCPELDRMRGAALWHKYDRRGPKGLTREDYRDFVADLCAGDTHVDHVMRVLEQHRESKNRPRLIPDAMCGEQGLSEEDFLSDLLDQDLLGPRGLEKRDLLMGFSGDSPQRRRRHRWRASDARAEADGGQANRPGLRVALEAYDQVAVTRATEAQVASTSESCEGVSRKAVTRPVHPEAVNADLELAAPLACEFDWRGPGAAQRDSELFDVAMGCVDRAGAMARSCLNAPEDELDRTWLCDPPDAALALLLDATDPSVLARRVVELAQACKRIAAAQPPLVRARLPCKIFGDTHGQLRDVLLLFASFGAPTHKNAGDVELCSYVFNGDFIDRGEHQVALVALLFALKALYPQRIYLVRGNHEFRSTSERMGATSFKAACSRAFPPNDAHEVYEACFGVFEWLPLAALVGDRILVVHGGVGDGSWRLEDLAAGVPRPLSDLRVAPAWVVQALWSDPSDSDADMRRGVHMSPRGGISVEFGPDVTDRFCEGNGIDLVVRSHQYVRRGYKYMHAGRLVTLFSARNYFGREENDAALLLVARDGYGQIRVRPKRLPAYVSGAHPSLGAPSTSQRRRRSRSGSPKRRRSRSSSPYTSDDEPDDVATTAGALDAAFAETPPPPPPKAHFSPSPKVHSSLGL</sequence>
<evidence type="ECO:0000256" key="2">
    <source>
        <dbReference type="SAM" id="MobiDB-lite"/>
    </source>
</evidence>
<dbReference type="InterPro" id="IPR050341">
    <property type="entry name" value="PP1_catalytic_subunit"/>
</dbReference>
<dbReference type="Pfam" id="PF00149">
    <property type="entry name" value="Metallophos"/>
    <property type="match status" value="1"/>
</dbReference>
<dbReference type="Proteomes" id="UP000789595">
    <property type="component" value="Unassembled WGS sequence"/>
</dbReference>
<feature type="compositionally biased region" description="Low complexity" evidence="2">
    <location>
        <begin position="727"/>
        <end position="740"/>
    </location>
</feature>
<dbReference type="PRINTS" id="PR00114">
    <property type="entry name" value="STPHPHTASE"/>
</dbReference>
<dbReference type="GO" id="GO:0005634">
    <property type="term" value="C:nucleus"/>
    <property type="evidence" value="ECO:0007669"/>
    <property type="project" value="TreeGrafter"/>
</dbReference>
<comment type="caution">
    <text evidence="4">The sequence shown here is derived from an EMBL/GenBank/DDBJ whole genome shotgun (WGS) entry which is preliminary data.</text>
</comment>
<dbReference type="EMBL" id="CAKKNE010000006">
    <property type="protein sequence ID" value="CAH0378497.1"/>
    <property type="molecule type" value="Genomic_DNA"/>
</dbReference>
<reference evidence="4" key="1">
    <citation type="submission" date="2021-11" db="EMBL/GenBank/DDBJ databases">
        <authorList>
            <consortium name="Genoscope - CEA"/>
            <person name="William W."/>
        </authorList>
    </citation>
    <scope>NUCLEOTIDE SEQUENCE</scope>
</reference>
<proteinExistence type="inferred from homology"/>
<dbReference type="PROSITE" id="PS00125">
    <property type="entry name" value="SER_THR_PHOSPHATASE"/>
    <property type="match status" value="1"/>
</dbReference>
<comment type="catalytic activity">
    <reaction evidence="1">
        <text>O-phospho-L-threonyl-[protein] + H2O = L-threonyl-[protein] + phosphate</text>
        <dbReference type="Rhea" id="RHEA:47004"/>
        <dbReference type="Rhea" id="RHEA-COMP:11060"/>
        <dbReference type="Rhea" id="RHEA-COMP:11605"/>
        <dbReference type="ChEBI" id="CHEBI:15377"/>
        <dbReference type="ChEBI" id="CHEBI:30013"/>
        <dbReference type="ChEBI" id="CHEBI:43474"/>
        <dbReference type="ChEBI" id="CHEBI:61977"/>
        <dbReference type="EC" id="3.1.3.16"/>
    </reaction>
</comment>
<evidence type="ECO:0000313" key="5">
    <source>
        <dbReference type="Proteomes" id="UP000789595"/>
    </source>
</evidence>
<dbReference type="GO" id="GO:0005737">
    <property type="term" value="C:cytoplasm"/>
    <property type="evidence" value="ECO:0007669"/>
    <property type="project" value="TreeGrafter"/>
</dbReference>
<feature type="compositionally biased region" description="Basic residues" evidence="2">
    <location>
        <begin position="697"/>
        <end position="713"/>
    </location>
</feature>
<accession>A0A8J2T235</accession>
<keyword evidence="1" id="KW-0378">Hydrolase</keyword>
<dbReference type="AlphaFoldDB" id="A0A8J2T235"/>
<name>A0A8J2T235_9STRA</name>
<comment type="similarity">
    <text evidence="1">Belongs to the PPP phosphatase family.</text>
</comment>
<dbReference type="InterPro" id="IPR029052">
    <property type="entry name" value="Metallo-depent_PP-like"/>
</dbReference>
<evidence type="ECO:0000259" key="3">
    <source>
        <dbReference type="PROSITE" id="PS00125"/>
    </source>
</evidence>
<feature type="region of interest" description="Disordered" evidence="2">
    <location>
        <begin position="229"/>
        <end position="259"/>
    </location>
</feature>
<dbReference type="EC" id="3.1.3.16" evidence="1"/>
<dbReference type="InterPro" id="IPR006186">
    <property type="entry name" value="Ser/Thr-sp_prot-phosphatase"/>
</dbReference>
<protein>
    <recommendedName>
        <fullName evidence="1">Serine/threonine-protein phosphatase</fullName>
        <ecNumber evidence="1">3.1.3.16</ecNumber>
    </recommendedName>
</protein>
<dbReference type="OrthoDB" id="442428at2759"/>
<dbReference type="PANTHER" id="PTHR11668:SF508">
    <property type="entry name" value="SERINE_THREONINE-PROTEIN PHOSPHATASE"/>
    <property type="match status" value="1"/>
</dbReference>
<dbReference type="SMART" id="SM00156">
    <property type="entry name" value="PP2Ac"/>
    <property type="match status" value="1"/>
</dbReference>
<evidence type="ECO:0000313" key="4">
    <source>
        <dbReference type="EMBL" id="CAH0378497.1"/>
    </source>
</evidence>
<keyword evidence="5" id="KW-1185">Reference proteome</keyword>
<dbReference type="Gene3D" id="3.60.21.10">
    <property type="match status" value="1"/>
</dbReference>
<dbReference type="InterPro" id="IPR004843">
    <property type="entry name" value="Calcineurin-like_PHP"/>
</dbReference>
<dbReference type="GO" id="GO:0004722">
    <property type="term" value="F:protein serine/threonine phosphatase activity"/>
    <property type="evidence" value="ECO:0007669"/>
    <property type="project" value="UniProtKB-EC"/>
</dbReference>
<evidence type="ECO:0000256" key="1">
    <source>
        <dbReference type="RuleBase" id="RU004273"/>
    </source>
</evidence>
<organism evidence="4 5">
    <name type="scientific">Pelagomonas calceolata</name>
    <dbReference type="NCBI Taxonomy" id="35677"/>
    <lineage>
        <taxon>Eukaryota</taxon>
        <taxon>Sar</taxon>
        <taxon>Stramenopiles</taxon>
        <taxon>Ochrophyta</taxon>
        <taxon>Pelagophyceae</taxon>
        <taxon>Pelagomonadales</taxon>
        <taxon>Pelagomonadaceae</taxon>
        <taxon>Pelagomonas</taxon>
    </lineage>
</organism>
<gene>
    <name evidence="4" type="ORF">PECAL_6P00860</name>
</gene>
<dbReference type="PANTHER" id="PTHR11668">
    <property type="entry name" value="SERINE/THREONINE PROTEIN PHOSPHATASE"/>
    <property type="match status" value="1"/>
</dbReference>
<feature type="region of interest" description="Disordered" evidence="2">
    <location>
        <begin position="683"/>
        <end position="763"/>
    </location>
</feature>
<dbReference type="SUPFAM" id="SSF56300">
    <property type="entry name" value="Metallo-dependent phosphatases"/>
    <property type="match status" value="1"/>
</dbReference>
<feature type="domain" description="Serine/threonine specific protein phosphatases" evidence="3">
    <location>
        <begin position="485"/>
        <end position="490"/>
    </location>
</feature>